<feature type="domain" description="HTH asnC-type" evidence="5">
    <location>
        <begin position="1"/>
        <end position="62"/>
    </location>
</feature>
<evidence type="ECO:0000313" key="7">
    <source>
        <dbReference type="Proteomes" id="UP000572680"/>
    </source>
</evidence>
<protein>
    <submittedName>
        <fullName evidence="6">DNA-binding Lrp family transcriptional regulator</fullName>
    </submittedName>
</protein>
<dbReference type="InterPro" id="IPR019888">
    <property type="entry name" value="Tscrpt_reg_AsnC-like"/>
</dbReference>
<dbReference type="EMBL" id="JACJIA010000008">
    <property type="protein sequence ID" value="MBA8954104.1"/>
    <property type="molecule type" value="Genomic_DNA"/>
</dbReference>
<dbReference type="SUPFAM" id="SSF54909">
    <property type="entry name" value="Dimeric alpha+beta barrel"/>
    <property type="match status" value="1"/>
</dbReference>
<dbReference type="InterPro" id="IPR019887">
    <property type="entry name" value="Tscrpt_reg_AsnC/Lrp_C"/>
</dbReference>
<dbReference type="PANTHER" id="PTHR30154:SF54">
    <property type="entry name" value="POSSIBLE TRANSCRIPTIONAL REGULATORY PROTEIN (PROBABLY LRP_ASNC-FAMILY)"/>
    <property type="match status" value="1"/>
</dbReference>
<sequence length="172" mass="18884">MDELDSAIVRALQEDGRQTNRDLAERLGIAPSTCLERVRALRDRGVITGFHAEVDLAALGRPVQALINVRLHPKTREAVNAFRDHVTALPETIAVFVVSGGDDFIVQVAVRDPGDLRDFVLDHVARHRHIADVRTSLVYDHIRKTAVEVPPDRAGGGRVTPRPARRGRAAGT</sequence>
<gene>
    <name evidence="6" type="ORF">HNR61_005758</name>
</gene>
<evidence type="ECO:0000259" key="5">
    <source>
        <dbReference type="PROSITE" id="PS50956"/>
    </source>
</evidence>
<evidence type="ECO:0000256" key="4">
    <source>
        <dbReference type="SAM" id="MobiDB-lite"/>
    </source>
</evidence>
<dbReference type="Pfam" id="PF13412">
    <property type="entry name" value="HTH_24"/>
    <property type="match status" value="1"/>
</dbReference>
<dbReference type="AlphaFoldDB" id="A0A7W3QNZ3"/>
<accession>A0A7W3QNZ3</accession>
<organism evidence="6 7">
    <name type="scientific">Actinomadura namibiensis</name>
    <dbReference type="NCBI Taxonomy" id="182080"/>
    <lineage>
        <taxon>Bacteria</taxon>
        <taxon>Bacillati</taxon>
        <taxon>Actinomycetota</taxon>
        <taxon>Actinomycetes</taxon>
        <taxon>Streptosporangiales</taxon>
        <taxon>Thermomonosporaceae</taxon>
        <taxon>Actinomadura</taxon>
    </lineage>
</organism>
<dbReference type="PANTHER" id="PTHR30154">
    <property type="entry name" value="LEUCINE-RESPONSIVE REGULATORY PROTEIN"/>
    <property type="match status" value="1"/>
</dbReference>
<evidence type="ECO:0000256" key="1">
    <source>
        <dbReference type="ARBA" id="ARBA00023015"/>
    </source>
</evidence>
<evidence type="ECO:0000256" key="2">
    <source>
        <dbReference type="ARBA" id="ARBA00023125"/>
    </source>
</evidence>
<dbReference type="PRINTS" id="PR00033">
    <property type="entry name" value="HTHASNC"/>
</dbReference>
<dbReference type="Gene3D" id="1.10.10.10">
    <property type="entry name" value="Winged helix-like DNA-binding domain superfamily/Winged helix DNA-binding domain"/>
    <property type="match status" value="1"/>
</dbReference>
<keyword evidence="2 6" id="KW-0238">DNA-binding</keyword>
<dbReference type="PROSITE" id="PS50956">
    <property type="entry name" value="HTH_ASNC_2"/>
    <property type="match status" value="1"/>
</dbReference>
<feature type="compositionally biased region" description="Basic residues" evidence="4">
    <location>
        <begin position="163"/>
        <end position="172"/>
    </location>
</feature>
<keyword evidence="3" id="KW-0804">Transcription</keyword>
<dbReference type="InterPro" id="IPR036390">
    <property type="entry name" value="WH_DNA-bd_sf"/>
</dbReference>
<feature type="region of interest" description="Disordered" evidence="4">
    <location>
        <begin position="149"/>
        <end position="172"/>
    </location>
</feature>
<reference evidence="6 7" key="1">
    <citation type="submission" date="2020-08" db="EMBL/GenBank/DDBJ databases">
        <title>Genomic Encyclopedia of Type Strains, Phase IV (KMG-IV): sequencing the most valuable type-strain genomes for metagenomic binning, comparative biology and taxonomic classification.</title>
        <authorList>
            <person name="Goeker M."/>
        </authorList>
    </citation>
    <scope>NUCLEOTIDE SEQUENCE [LARGE SCALE GENOMIC DNA]</scope>
    <source>
        <strain evidence="6 7">DSM 44197</strain>
    </source>
</reference>
<keyword evidence="1" id="KW-0805">Transcription regulation</keyword>
<evidence type="ECO:0000256" key="3">
    <source>
        <dbReference type="ARBA" id="ARBA00023163"/>
    </source>
</evidence>
<dbReference type="GO" id="GO:0005829">
    <property type="term" value="C:cytosol"/>
    <property type="evidence" value="ECO:0007669"/>
    <property type="project" value="TreeGrafter"/>
</dbReference>
<dbReference type="Proteomes" id="UP000572680">
    <property type="component" value="Unassembled WGS sequence"/>
</dbReference>
<comment type="caution">
    <text evidence="6">The sequence shown here is derived from an EMBL/GenBank/DDBJ whole genome shotgun (WGS) entry which is preliminary data.</text>
</comment>
<dbReference type="RefSeq" id="WP_067815339.1">
    <property type="nucleotide sequence ID" value="NZ_BAAALP010000001.1"/>
</dbReference>
<dbReference type="Gene3D" id="3.30.70.920">
    <property type="match status" value="1"/>
</dbReference>
<proteinExistence type="predicted"/>
<dbReference type="CDD" id="cd00090">
    <property type="entry name" value="HTH_ARSR"/>
    <property type="match status" value="1"/>
</dbReference>
<dbReference type="InterPro" id="IPR036388">
    <property type="entry name" value="WH-like_DNA-bd_sf"/>
</dbReference>
<keyword evidence="7" id="KW-1185">Reference proteome</keyword>
<dbReference type="SUPFAM" id="SSF46785">
    <property type="entry name" value="Winged helix' DNA-binding domain"/>
    <property type="match status" value="1"/>
</dbReference>
<dbReference type="GO" id="GO:0043200">
    <property type="term" value="P:response to amino acid"/>
    <property type="evidence" value="ECO:0007669"/>
    <property type="project" value="TreeGrafter"/>
</dbReference>
<dbReference type="InterPro" id="IPR011008">
    <property type="entry name" value="Dimeric_a/b-barrel"/>
</dbReference>
<name>A0A7W3QNZ3_ACTNM</name>
<evidence type="ECO:0000313" key="6">
    <source>
        <dbReference type="EMBL" id="MBA8954104.1"/>
    </source>
</evidence>
<dbReference type="GO" id="GO:0043565">
    <property type="term" value="F:sequence-specific DNA binding"/>
    <property type="evidence" value="ECO:0007669"/>
    <property type="project" value="InterPro"/>
</dbReference>
<dbReference type="SMART" id="SM00344">
    <property type="entry name" value="HTH_ASNC"/>
    <property type="match status" value="1"/>
</dbReference>
<dbReference type="Pfam" id="PF01037">
    <property type="entry name" value="AsnC_trans_reg"/>
    <property type="match status" value="1"/>
</dbReference>
<dbReference type="InterPro" id="IPR011991">
    <property type="entry name" value="ArsR-like_HTH"/>
</dbReference>
<dbReference type="InterPro" id="IPR000485">
    <property type="entry name" value="AsnC-type_HTH_dom"/>
</dbReference>